<keyword evidence="2" id="KW-1185">Reference proteome</keyword>
<dbReference type="Proteomes" id="UP000678499">
    <property type="component" value="Unassembled WGS sequence"/>
</dbReference>
<dbReference type="EMBL" id="CAJPEX010001112">
    <property type="protein sequence ID" value="CAG0918256.1"/>
    <property type="molecule type" value="Genomic_DNA"/>
</dbReference>
<sequence length="121" mass="13483">MRRFLVDKLLRRRNPANASTSVELEIPADLMKGGLGMTCSVDALLSSEKCRNRGEEAVRSPVINRRSHIASAFSEAFRPRSKSDASKERGKKPGLIYSMKQSLQHFPLIFGPLSHQISLSD</sequence>
<dbReference type="EMBL" id="OA883149">
    <property type="protein sequence ID" value="CAD7278104.1"/>
    <property type="molecule type" value="Genomic_DNA"/>
</dbReference>
<name>A0A7R9BP71_9CRUS</name>
<evidence type="ECO:0000313" key="2">
    <source>
        <dbReference type="Proteomes" id="UP000678499"/>
    </source>
</evidence>
<protein>
    <submittedName>
        <fullName evidence="1">Uncharacterized protein</fullName>
    </submittedName>
</protein>
<dbReference type="OrthoDB" id="449052at2759"/>
<accession>A0A7R9BP71</accession>
<reference evidence="1" key="1">
    <citation type="submission" date="2020-11" db="EMBL/GenBank/DDBJ databases">
        <authorList>
            <person name="Tran Van P."/>
        </authorList>
    </citation>
    <scope>NUCLEOTIDE SEQUENCE</scope>
</reference>
<proteinExistence type="predicted"/>
<gene>
    <name evidence="1" type="ORF">NMOB1V02_LOCUS5816</name>
</gene>
<evidence type="ECO:0000313" key="1">
    <source>
        <dbReference type="EMBL" id="CAD7278104.1"/>
    </source>
</evidence>
<dbReference type="AlphaFoldDB" id="A0A7R9BP71"/>
<organism evidence="1">
    <name type="scientific">Notodromas monacha</name>
    <dbReference type="NCBI Taxonomy" id="399045"/>
    <lineage>
        <taxon>Eukaryota</taxon>
        <taxon>Metazoa</taxon>
        <taxon>Ecdysozoa</taxon>
        <taxon>Arthropoda</taxon>
        <taxon>Crustacea</taxon>
        <taxon>Oligostraca</taxon>
        <taxon>Ostracoda</taxon>
        <taxon>Podocopa</taxon>
        <taxon>Podocopida</taxon>
        <taxon>Cypridocopina</taxon>
        <taxon>Cypridoidea</taxon>
        <taxon>Cyprididae</taxon>
        <taxon>Notodromas</taxon>
    </lineage>
</organism>